<dbReference type="PANTHER" id="PTHR10133:SF27">
    <property type="entry name" value="DNA POLYMERASE NU"/>
    <property type="match status" value="1"/>
</dbReference>
<feature type="region of interest" description="Disordered" evidence="4">
    <location>
        <begin position="432"/>
        <end position="458"/>
    </location>
</feature>
<dbReference type="SUPFAM" id="SSF56672">
    <property type="entry name" value="DNA/RNA polymerases"/>
    <property type="match status" value="1"/>
</dbReference>
<protein>
    <recommendedName>
        <fullName evidence="1">DNA-directed DNA polymerase</fullName>
        <ecNumber evidence="1">2.7.7.7</ecNumber>
    </recommendedName>
</protein>
<evidence type="ECO:0000313" key="7">
    <source>
        <dbReference type="Proteomes" id="UP000602532"/>
    </source>
</evidence>
<name>A0ABR8X426_9MICO</name>
<dbReference type="CDD" id="cd06444">
    <property type="entry name" value="DNA_pol_A"/>
    <property type="match status" value="1"/>
</dbReference>
<dbReference type="SMART" id="SM00482">
    <property type="entry name" value="POLAc"/>
    <property type="match status" value="1"/>
</dbReference>
<keyword evidence="6" id="KW-0378">Hydrolase</keyword>
<comment type="catalytic activity">
    <reaction evidence="3">
        <text>DNA(n) + a 2'-deoxyribonucleoside 5'-triphosphate = DNA(n+1) + diphosphate</text>
        <dbReference type="Rhea" id="RHEA:22508"/>
        <dbReference type="Rhea" id="RHEA-COMP:17339"/>
        <dbReference type="Rhea" id="RHEA-COMP:17340"/>
        <dbReference type="ChEBI" id="CHEBI:33019"/>
        <dbReference type="ChEBI" id="CHEBI:61560"/>
        <dbReference type="ChEBI" id="CHEBI:173112"/>
        <dbReference type="EC" id="2.7.7.7"/>
    </reaction>
</comment>
<proteinExistence type="predicted"/>
<sequence length="575" mass="60944">MPRPDAPSWIVVGRTDGGVVAALLDADGAETGRHPLTASDLPGWVAEREAADAPRWVWNDTPQWYASLLRAGVRVGRCHDLRLCHAILRSSAYVVRGAMRGAGGWDAAPFVAVADSAPALFDLDGAERPAGPPDDLDEVLAEFARQRGAVASSADPSRLRLLLAAESAGALIAEELRAAGLPWDAAAHDRILVDLLGERPPGGGQPEKLAAAAARVRAALGDPTASLDSQPKLLRSLHRAGVLVESTSRWELAEHQHPAIDPLLEYKKLARLLSANGWAWLDEWVAGGRFRPVFVPGGVVTGRWASSGGGALQLPRQLREAVRADPGWKLVVADVAQLEPRVLAAMSSDTALAAAARGRDLYAGIVESGAVPSRQQAKIALLGAMYGATTGESGRLMPRLRRAYPRAMGLVDDAARTGEDGGVVSTWLGRTSPPPSEAWAAAQSQATEAEASGADETRARRWARDRGRFTRNFVVQGTAAEWALAWMADLRSRLHAMPPVVEDLAASRSGPVFARRPHLAFFLHDEVIVHAPASLADSAAQAVTDAAAAAGRLLFGDFPVDFLLDVHIADSALKG</sequence>
<keyword evidence="6" id="KW-0269">Exonuclease</keyword>
<dbReference type="InterPro" id="IPR002298">
    <property type="entry name" value="DNA_polymerase_A"/>
</dbReference>
<dbReference type="EMBL" id="JACSPM010000003">
    <property type="protein sequence ID" value="MBD8024060.1"/>
    <property type="molecule type" value="Genomic_DNA"/>
</dbReference>
<keyword evidence="2" id="KW-0235">DNA replication</keyword>
<evidence type="ECO:0000256" key="3">
    <source>
        <dbReference type="ARBA" id="ARBA00049244"/>
    </source>
</evidence>
<feature type="domain" description="DNA-directed DNA polymerase family A palm" evidence="5">
    <location>
        <begin position="315"/>
        <end position="535"/>
    </location>
</feature>
<evidence type="ECO:0000256" key="4">
    <source>
        <dbReference type="SAM" id="MobiDB-lite"/>
    </source>
</evidence>
<evidence type="ECO:0000256" key="1">
    <source>
        <dbReference type="ARBA" id="ARBA00012417"/>
    </source>
</evidence>
<dbReference type="Proteomes" id="UP000602532">
    <property type="component" value="Unassembled WGS sequence"/>
</dbReference>
<dbReference type="NCBIfam" id="NF011538">
    <property type="entry name" value="PRK14975.1-1"/>
    <property type="match status" value="1"/>
</dbReference>
<dbReference type="Pfam" id="PF00476">
    <property type="entry name" value="DNA_pol_A"/>
    <property type="match status" value="1"/>
</dbReference>
<dbReference type="Gene3D" id="1.10.150.20">
    <property type="entry name" value="5' to 3' exonuclease, C-terminal subdomain"/>
    <property type="match status" value="1"/>
</dbReference>
<keyword evidence="7" id="KW-1185">Reference proteome</keyword>
<dbReference type="RefSeq" id="WP_191766378.1">
    <property type="nucleotide sequence ID" value="NZ_JACSPM010000003.1"/>
</dbReference>
<keyword evidence="6" id="KW-0540">Nuclease</keyword>
<accession>A0ABR8X426</accession>
<dbReference type="Gene3D" id="3.30.70.370">
    <property type="match status" value="1"/>
</dbReference>
<feature type="compositionally biased region" description="Low complexity" evidence="4">
    <location>
        <begin position="437"/>
        <end position="452"/>
    </location>
</feature>
<dbReference type="EC" id="2.7.7.7" evidence="1"/>
<dbReference type="InterPro" id="IPR001098">
    <property type="entry name" value="DNA-dir_DNA_pol_A_palm_dom"/>
</dbReference>
<dbReference type="GO" id="GO:0004527">
    <property type="term" value="F:exonuclease activity"/>
    <property type="evidence" value="ECO:0007669"/>
    <property type="project" value="UniProtKB-KW"/>
</dbReference>
<evidence type="ECO:0000313" key="6">
    <source>
        <dbReference type="EMBL" id="MBD8024060.1"/>
    </source>
</evidence>
<evidence type="ECO:0000256" key="2">
    <source>
        <dbReference type="ARBA" id="ARBA00022705"/>
    </source>
</evidence>
<dbReference type="InterPro" id="IPR043502">
    <property type="entry name" value="DNA/RNA_pol_sf"/>
</dbReference>
<gene>
    <name evidence="6" type="ORF">H9622_10700</name>
</gene>
<organism evidence="6 7">
    <name type="scientific">Microbacterium gallinarum</name>
    <dbReference type="NCBI Taxonomy" id="2762209"/>
    <lineage>
        <taxon>Bacteria</taxon>
        <taxon>Bacillati</taxon>
        <taxon>Actinomycetota</taxon>
        <taxon>Actinomycetes</taxon>
        <taxon>Micrococcales</taxon>
        <taxon>Microbacteriaceae</taxon>
        <taxon>Microbacterium</taxon>
    </lineage>
</organism>
<evidence type="ECO:0000259" key="5">
    <source>
        <dbReference type="SMART" id="SM00482"/>
    </source>
</evidence>
<dbReference type="PANTHER" id="PTHR10133">
    <property type="entry name" value="DNA POLYMERASE I"/>
    <property type="match status" value="1"/>
</dbReference>
<reference evidence="6 7" key="1">
    <citation type="submission" date="2020-08" db="EMBL/GenBank/DDBJ databases">
        <title>A Genomic Blueprint of the Chicken Gut Microbiome.</title>
        <authorList>
            <person name="Gilroy R."/>
            <person name="Ravi A."/>
            <person name="Getino M."/>
            <person name="Pursley I."/>
            <person name="Horton D.L."/>
            <person name="Alikhan N.-F."/>
            <person name="Baker D."/>
            <person name="Gharbi K."/>
            <person name="Hall N."/>
            <person name="Watson M."/>
            <person name="Adriaenssens E.M."/>
            <person name="Foster-Nyarko E."/>
            <person name="Jarju S."/>
            <person name="Secka A."/>
            <person name="Antonio M."/>
            <person name="Oren A."/>
            <person name="Chaudhuri R."/>
            <person name="La Ragione R.M."/>
            <person name="Hildebrand F."/>
            <person name="Pallen M.J."/>
        </authorList>
    </citation>
    <scope>NUCLEOTIDE SEQUENCE [LARGE SCALE GENOMIC DNA]</scope>
    <source>
        <strain evidence="6 7">Sa1CUA4</strain>
    </source>
</reference>
<comment type="caution">
    <text evidence="6">The sequence shown here is derived from an EMBL/GenBank/DDBJ whole genome shotgun (WGS) entry which is preliminary data.</text>
</comment>